<protein>
    <recommendedName>
        <fullName evidence="8">Terpene synthase</fullName>
    </recommendedName>
</protein>
<dbReference type="GO" id="GO:0010333">
    <property type="term" value="F:terpene synthase activity"/>
    <property type="evidence" value="ECO:0007669"/>
    <property type="project" value="InterPro"/>
</dbReference>
<comment type="cofactor">
    <cofactor evidence="1">
        <name>Mn(2+)</name>
        <dbReference type="ChEBI" id="CHEBI:29035"/>
    </cofactor>
</comment>
<proteinExistence type="predicted"/>
<dbReference type="InterPro" id="IPR044814">
    <property type="entry name" value="Terpene_cyclase_plant_C1"/>
</dbReference>
<evidence type="ECO:0000259" key="5">
    <source>
        <dbReference type="Pfam" id="PF03936"/>
    </source>
</evidence>
<gene>
    <name evidence="6" type="ORF">BDA96_05G080200</name>
</gene>
<evidence type="ECO:0000256" key="1">
    <source>
        <dbReference type="ARBA" id="ARBA00001936"/>
    </source>
</evidence>
<evidence type="ECO:0008006" key="8">
    <source>
        <dbReference type="Google" id="ProtNLM"/>
    </source>
</evidence>
<evidence type="ECO:0000256" key="2">
    <source>
        <dbReference type="ARBA" id="ARBA00001946"/>
    </source>
</evidence>
<dbReference type="GO" id="GO:0000287">
    <property type="term" value="F:magnesium ion binding"/>
    <property type="evidence" value="ECO:0007669"/>
    <property type="project" value="InterPro"/>
</dbReference>
<dbReference type="AlphaFoldDB" id="A0A921QYL7"/>
<comment type="cofactor">
    <cofactor evidence="2">
        <name>Mg(2+)</name>
        <dbReference type="ChEBI" id="CHEBI:18420"/>
    </cofactor>
</comment>
<comment type="caution">
    <text evidence="6">The sequence shown here is derived from an EMBL/GenBank/DDBJ whole genome shotgun (WGS) entry which is preliminary data.</text>
</comment>
<evidence type="ECO:0000313" key="7">
    <source>
        <dbReference type="Proteomes" id="UP000807115"/>
    </source>
</evidence>
<dbReference type="InterPro" id="IPR005630">
    <property type="entry name" value="Terpene_synthase_metal-bd"/>
</dbReference>
<dbReference type="InterPro" id="IPR008930">
    <property type="entry name" value="Terpenoid_cyclase/PrenylTrfase"/>
</dbReference>
<name>A0A921QYL7_SORBI</name>
<dbReference type="Pfam" id="PF01397">
    <property type="entry name" value="Terpene_synth"/>
    <property type="match status" value="1"/>
</dbReference>
<feature type="domain" description="Terpene synthase metal-binding" evidence="5">
    <location>
        <begin position="256"/>
        <end position="491"/>
    </location>
</feature>
<dbReference type="KEGG" id="sbi:8076783"/>
<dbReference type="GO" id="GO:0016102">
    <property type="term" value="P:diterpenoid biosynthetic process"/>
    <property type="evidence" value="ECO:0007669"/>
    <property type="project" value="InterPro"/>
</dbReference>
<dbReference type="InterPro" id="IPR034741">
    <property type="entry name" value="Terpene_cyclase-like_1_C"/>
</dbReference>
<evidence type="ECO:0000256" key="3">
    <source>
        <dbReference type="ARBA" id="ARBA00022723"/>
    </source>
</evidence>
<sequence>MGDLDPKRPSIRTLEESKWTRYFMQPSPLPCSSQPNQRIMDRRDELVWKVRCMIQGFIRNTEDLLLGMKTVDALQRLGLGYHFEEDISKFMHILSRTSMGGDDLFALALQFRLLRQHHYNVASEIFNNFMDENGDFKDALRSNVDGLLSLYEAAHLGKSDEDLLRKAIIFTKDCLSSLVNGGQLPKPVLQEVLHALDLPTQRRIKRLEAKLYISIYENGDESNQDIVELAKLNFHMLQQMHRDEVRTISLWWYNDLNPSSLGPYMRKRPVECYYWALGIFYEPQYAKARIVLTKLLTLLTMFDDIIDSYGTMEEVHLFNQAVQSWNEEAAKQIGDGYWYLIFHISKTLEEFVSKDGGSPMAIDCFKETLKAGSKAMVQELVWREEGQVPTVHEYLKQGAAVSILYWPIAVISFAGMFPSDDEIFTWAGSYPKIIESSTTLCRLMDDVAGHENEKEERSKCVTAVECYVREHGVTVQEAKQALTCLVDEQWRCINQELYKSDQAVPIALLDPVLDLVRVMEEVYKGVDMYTKCSGVVDPIHKLLNECVEH</sequence>
<dbReference type="Gene3D" id="1.50.10.130">
    <property type="entry name" value="Terpene synthase, N-terminal domain"/>
    <property type="match status" value="1"/>
</dbReference>
<dbReference type="PANTHER" id="PTHR31225:SF216">
    <property type="entry name" value="TERPENE SYNTHASE"/>
    <property type="match status" value="1"/>
</dbReference>
<accession>A0A921QYL7</accession>
<dbReference type="PANTHER" id="PTHR31225">
    <property type="entry name" value="OS04G0344100 PROTEIN-RELATED"/>
    <property type="match status" value="1"/>
</dbReference>
<dbReference type="SUPFAM" id="SSF48576">
    <property type="entry name" value="Terpenoid synthases"/>
    <property type="match status" value="1"/>
</dbReference>
<evidence type="ECO:0000259" key="4">
    <source>
        <dbReference type="Pfam" id="PF01397"/>
    </source>
</evidence>
<dbReference type="InterPro" id="IPR036965">
    <property type="entry name" value="Terpene_synth_N_sf"/>
</dbReference>
<dbReference type="InterPro" id="IPR001906">
    <property type="entry name" value="Terpene_synth_N"/>
</dbReference>
<dbReference type="SFLD" id="SFLDG01019">
    <property type="entry name" value="Terpene_Cyclase_Like_1_C_Termi"/>
    <property type="match status" value="1"/>
</dbReference>
<dbReference type="SUPFAM" id="SSF48239">
    <property type="entry name" value="Terpenoid cyclases/Protein prenyltransferases"/>
    <property type="match status" value="1"/>
</dbReference>
<dbReference type="InterPro" id="IPR008949">
    <property type="entry name" value="Isoprenoid_synthase_dom_sf"/>
</dbReference>
<organism evidence="6 7">
    <name type="scientific">Sorghum bicolor</name>
    <name type="common">Sorghum</name>
    <name type="synonym">Sorghum vulgare</name>
    <dbReference type="NCBI Taxonomy" id="4558"/>
    <lineage>
        <taxon>Eukaryota</taxon>
        <taxon>Viridiplantae</taxon>
        <taxon>Streptophyta</taxon>
        <taxon>Embryophyta</taxon>
        <taxon>Tracheophyta</taxon>
        <taxon>Spermatophyta</taxon>
        <taxon>Magnoliopsida</taxon>
        <taxon>Liliopsida</taxon>
        <taxon>Poales</taxon>
        <taxon>Poaceae</taxon>
        <taxon>PACMAD clade</taxon>
        <taxon>Panicoideae</taxon>
        <taxon>Andropogonodae</taxon>
        <taxon>Andropogoneae</taxon>
        <taxon>Sorghinae</taxon>
        <taxon>Sorghum</taxon>
    </lineage>
</organism>
<dbReference type="Gramene" id="EES09506">
    <property type="protein sequence ID" value="EES09506"/>
    <property type="gene ID" value="SORBI_3005G079300"/>
</dbReference>
<feature type="domain" description="Terpene synthase N-terminal" evidence="4">
    <location>
        <begin position="19"/>
        <end position="196"/>
    </location>
</feature>
<evidence type="ECO:0000313" key="6">
    <source>
        <dbReference type="EMBL" id="KAG0529230.1"/>
    </source>
</evidence>
<dbReference type="Proteomes" id="UP000807115">
    <property type="component" value="Chromosome 5"/>
</dbReference>
<dbReference type="SFLD" id="SFLDS00005">
    <property type="entry name" value="Isoprenoid_Synthase_Type_I"/>
    <property type="match status" value="1"/>
</dbReference>
<dbReference type="Gene3D" id="1.10.600.10">
    <property type="entry name" value="Farnesyl Diphosphate Synthase"/>
    <property type="match status" value="1"/>
</dbReference>
<dbReference type="OrthoDB" id="1877784at2759"/>
<dbReference type="Pfam" id="PF03936">
    <property type="entry name" value="Terpene_synth_C"/>
    <property type="match status" value="1"/>
</dbReference>
<reference evidence="6" key="1">
    <citation type="journal article" date="2019" name="BMC Genomics">
        <title>A new reference genome for Sorghum bicolor reveals high levels of sequence similarity between sweet and grain genotypes: implications for the genetics of sugar metabolism.</title>
        <authorList>
            <person name="Cooper E.A."/>
            <person name="Brenton Z.W."/>
            <person name="Flinn B.S."/>
            <person name="Jenkins J."/>
            <person name="Shu S."/>
            <person name="Flowers D."/>
            <person name="Luo F."/>
            <person name="Wang Y."/>
            <person name="Xia P."/>
            <person name="Barry K."/>
            <person name="Daum C."/>
            <person name="Lipzen A."/>
            <person name="Yoshinaga Y."/>
            <person name="Schmutz J."/>
            <person name="Saski C."/>
            <person name="Vermerris W."/>
            <person name="Kresovich S."/>
        </authorList>
    </citation>
    <scope>NUCLEOTIDE SEQUENCE</scope>
</reference>
<dbReference type="CDD" id="cd00684">
    <property type="entry name" value="Terpene_cyclase_plant_C1"/>
    <property type="match status" value="1"/>
</dbReference>
<dbReference type="InterPro" id="IPR050148">
    <property type="entry name" value="Terpene_synthase-like"/>
</dbReference>
<reference evidence="6" key="2">
    <citation type="submission" date="2020-10" db="EMBL/GenBank/DDBJ databases">
        <authorList>
            <person name="Cooper E.A."/>
            <person name="Brenton Z.W."/>
            <person name="Flinn B.S."/>
            <person name="Jenkins J."/>
            <person name="Shu S."/>
            <person name="Flowers D."/>
            <person name="Luo F."/>
            <person name="Wang Y."/>
            <person name="Xia P."/>
            <person name="Barry K."/>
            <person name="Daum C."/>
            <person name="Lipzen A."/>
            <person name="Yoshinaga Y."/>
            <person name="Schmutz J."/>
            <person name="Saski C."/>
            <person name="Vermerris W."/>
            <person name="Kresovich S."/>
        </authorList>
    </citation>
    <scope>NUCLEOTIDE SEQUENCE</scope>
</reference>
<keyword evidence="3" id="KW-0479">Metal-binding</keyword>
<dbReference type="EMBL" id="CM027684">
    <property type="protein sequence ID" value="KAG0529230.1"/>
    <property type="molecule type" value="Genomic_DNA"/>
</dbReference>
<dbReference type="OMA" id="YDITCDE"/>